<feature type="transmembrane region" description="Helical" evidence="2">
    <location>
        <begin position="34"/>
        <end position="59"/>
    </location>
</feature>
<evidence type="ECO:0000313" key="4">
    <source>
        <dbReference type="Proteomes" id="UP000317650"/>
    </source>
</evidence>
<evidence type="ECO:0000256" key="2">
    <source>
        <dbReference type="SAM" id="Phobius"/>
    </source>
</evidence>
<evidence type="ECO:0008006" key="5">
    <source>
        <dbReference type="Google" id="ProtNLM"/>
    </source>
</evidence>
<dbReference type="AlphaFoldDB" id="A0A4S8IAV8"/>
<keyword evidence="2" id="KW-0812">Transmembrane</keyword>
<dbReference type="GO" id="GO:0042910">
    <property type="term" value="F:xenobiotic transmembrane transporter activity"/>
    <property type="evidence" value="ECO:0007669"/>
    <property type="project" value="InterPro"/>
</dbReference>
<dbReference type="GO" id="GO:0016020">
    <property type="term" value="C:membrane"/>
    <property type="evidence" value="ECO:0007669"/>
    <property type="project" value="InterPro"/>
</dbReference>
<keyword evidence="2" id="KW-0472">Membrane</keyword>
<dbReference type="Proteomes" id="UP000317650">
    <property type="component" value="Chromosome 2"/>
</dbReference>
<comment type="caution">
    <text evidence="3">The sequence shown here is derived from an EMBL/GenBank/DDBJ whole genome shotgun (WGS) entry which is preliminary data.</text>
</comment>
<evidence type="ECO:0000256" key="1">
    <source>
        <dbReference type="ARBA" id="ARBA00010199"/>
    </source>
</evidence>
<dbReference type="PANTHER" id="PTHR11206">
    <property type="entry name" value="MULTIDRUG RESISTANCE PROTEIN"/>
    <property type="match status" value="1"/>
</dbReference>
<dbReference type="EMBL" id="PYDT01000011">
    <property type="protein sequence ID" value="THU45150.1"/>
    <property type="molecule type" value="Genomic_DNA"/>
</dbReference>
<reference evidence="3 4" key="1">
    <citation type="journal article" date="2019" name="Nat. Plants">
        <title>Genome sequencing of Musa balbisiana reveals subgenome evolution and function divergence in polyploid bananas.</title>
        <authorList>
            <person name="Yao X."/>
        </authorList>
    </citation>
    <scope>NUCLEOTIDE SEQUENCE [LARGE SCALE GENOMIC DNA]</scope>
    <source>
        <strain evidence="4">cv. DH-PKW</strain>
        <tissue evidence="3">Leaves</tissue>
    </source>
</reference>
<dbReference type="STRING" id="52838.A0A4S8IAV8"/>
<dbReference type="GO" id="GO:0015297">
    <property type="term" value="F:antiporter activity"/>
    <property type="evidence" value="ECO:0007669"/>
    <property type="project" value="InterPro"/>
</dbReference>
<dbReference type="InterPro" id="IPR002528">
    <property type="entry name" value="MATE_fam"/>
</dbReference>
<proteinExistence type="inferred from homology"/>
<keyword evidence="4" id="KW-1185">Reference proteome</keyword>
<dbReference type="Pfam" id="PF01554">
    <property type="entry name" value="MatE"/>
    <property type="match status" value="1"/>
</dbReference>
<name>A0A4S8IAV8_MUSBA</name>
<sequence>MTISGWIFMISVGFNAAASVRVSNELGAGNPKSAAFSVIVVTMMSFIISVIAAVIVLCLRDYISYAFTEVGVPFGSLLGFKFGLGAKGIWGGMIGGTIMQTLILMWVTFRTDWNKEVKIAATVKRYVEEAKKRLNKWDGKKEEPLLS</sequence>
<comment type="similarity">
    <text evidence="1">Belongs to the multi antimicrobial extrusion (MATE) (TC 2.A.66.1) family.</text>
</comment>
<gene>
    <name evidence="3" type="ORF">C4D60_Mb02t14830</name>
</gene>
<feature type="transmembrane region" description="Helical" evidence="2">
    <location>
        <begin position="89"/>
        <end position="109"/>
    </location>
</feature>
<evidence type="ECO:0000313" key="3">
    <source>
        <dbReference type="EMBL" id="THU45150.1"/>
    </source>
</evidence>
<accession>A0A4S8IAV8</accession>
<protein>
    <recommendedName>
        <fullName evidence="5">Protein DETOXIFICATION</fullName>
    </recommendedName>
</protein>
<keyword evidence="2" id="KW-1133">Transmembrane helix</keyword>
<organism evidence="3 4">
    <name type="scientific">Musa balbisiana</name>
    <name type="common">Banana</name>
    <dbReference type="NCBI Taxonomy" id="52838"/>
    <lineage>
        <taxon>Eukaryota</taxon>
        <taxon>Viridiplantae</taxon>
        <taxon>Streptophyta</taxon>
        <taxon>Embryophyta</taxon>
        <taxon>Tracheophyta</taxon>
        <taxon>Spermatophyta</taxon>
        <taxon>Magnoliopsida</taxon>
        <taxon>Liliopsida</taxon>
        <taxon>Zingiberales</taxon>
        <taxon>Musaceae</taxon>
        <taxon>Musa</taxon>
    </lineage>
</organism>